<feature type="region of interest" description="Disordered" evidence="1">
    <location>
        <begin position="78"/>
        <end position="105"/>
    </location>
</feature>
<protein>
    <submittedName>
        <fullName evidence="3">Uncharacterized protein</fullName>
    </submittedName>
</protein>
<evidence type="ECO:0000256" key="1">
    <source>
        <dbReference type="SAM" id="MobiDB-lite"/>
    </source>
</evidence>
<sequence>MRVSTILLIATAAVSGTNALPLPQFWGWVGDQVADWATQGPGAVLTEIVGATPSRMANGSPFPLTNNQLTAGIEHKATINPPKESNPQTAKCILKTEPKRRIQQR</sequence>
<accession>A0AAN8MN18</accession>
<keyword evidence="2" id="KW-0732">Signal</keyword>
<feature type="chain" id="PRO_5042852595" evidence="2">
    <location>
        <begin position="20"/>
        <end position="105"/>
    </location>
</feature>
<gene>
    <name evidence="3" type="ORF">TWF718_002233</name>
</gene>
<dbReference type="Proteomes" id="UP001313282">
    <property type="component" value="Unassembled WGS sequence"/>
</dbReference>
<dbReference type="AlphaFoldDB" id="A0AAN8MN18"/>
<feature type="compositionally biased region" description="Basic and acidic residues" evidence="1">
    <location>
        <begin position="94"/>
        <end position="105"/>
    </location>
</feature>
<proteinExistence type="predicted"/>
<name>A0AAN8MN18_9PEZI</name>
<reference evidence="3 4" key="1">
    <citation type="submission" date="2019-10" db="EMBL/GenBank/DDBJ databases">
        <authorList>
            <person name="Palmer J.M."/>
        </authorList>
    </citation>
    <scope>NUCLEOTIDE SEQUENCE [LARGE SCALE GENOMIC DNA]</scope>
    <source>
        <strain evidence="3 4">TWF718</strain>
    </source>
</reference>
<organism evidence="3 4">
    <name type="scientific">Orbilia javanica</name>
    <dbReference type="NCBI Taxonomy" id="47235"/>
    <lineage>
        <taxon>Eukaryota</taxon>
        <taxon>Fungi</taxon>
        <taxon>Dikarya</taxon>
        <taxon>Ascomycota</taxon>
        <taxon>Pezizomycotina</taxon>
        <taxon>Orbiliomycetes</taxon>
        <taxon>Orbiliales</taxon>
        <taxon>Orbiliaceae</taxon>
        <taxon>Orbilia</taxon>
    </lineage>
</organism>
<comment type="caution">
    <text evidence="3">The sequence shown here is derived from an EMBL/GenBank/DDBJ whole genome shotgun (WGS) entry which is preliminary data.</text>
</comment>
<feature type="signal peptide" evidence="2">
    <location>
        <begin position="1"/>
        <end position="19"/>
    </location>
</feature>
<evidence type="ECO:0000313" key="4">
    <source>
        <dbReference type="Proteomes" id="UP001313282"/>
    </source>
</evidence>
<keyword evidence="4" id="KW-1185">Reference proteome</keyword>
<dbReference type="EMBL" id="JAVHNR010000010">
    <property type="protein sequence ID" value="KAK6331687.1"/>
    <property type="molecule type" value="Genomic_DNA"/>
</dbReference>
<evidence type="ECO:0000256" key="2">
    <source>
        <dbReference type="SAM" id="SignalP"/>
    </source>
</evidence>
<evidence type="ECO:0000313" key="3">
    <source>
        <dbReference type="EMBL" id="KAK6331687.1"/>
    </source>
</evidence>